<accession>A0ABQ9HAZ5</accession>
<dbReference type="Proteomes" id="UP001159363">
    <property type="component" value="Chromosome 5"/>
</dbReference>
<sequence>MIKKLDKLLTLLNVALNAVPHYAKRKSPAFVLFGHEIPHPLWISFGWTISPLEICKETCQEILKTLNKMPDRYNKNIIPCQIKIGDIVLCRKITQNKKVPSFLTYVTVNLVDPSINFVVQKAHISDVKLYLAVSLRQ</sequence>
<evidence type="ECO:0000313" key="2">
    <source>
        <dbReference type="Proteomes" id="UP001159363"/>
    </source>
</evidence>
<name>A0ABQ9HAZ5_9NEOP</name>
<keyword evidence="2" id="KW-1185">Reference proteome</keyword>
<protein>
    <submittedName>
        <fullName evidence="1">Uncharacterized protein</fullName>
    </submittedName>
</protein>
<dbReference type="EMBL" id="JARBHB010000006">
    <property type="protein sequence ID" value="KAJ8881475.1"/>
    <property type="molecule type" value="Genomic_DNA"/>
</dbReference>
<proteinExistence type="predicted"/>
<reference evidence="1 2" key="1">
    <citation type="submission" date="2023-02" db="EMBL/GenBank/DDBJ databases">
        <title>LHISI_Scaffold_Assembly.</title>
        <authorList>
            <person name="Stuart O.P."/>
            <person name="Cleave R."/>
            <person name="Magrath M.J.L."/>
            <person name="Mikheyev A.S."/>
        </authorList>
    </citation>
    <scope>NUCLEOTIDE SEQUENCE [LARGE SCALE GENOMIC DNA]</scope>
    <source>
        <strain evidence="1">Daus_M_001</strain>
        <tissue evidence="1">Leg muscle</tissue>
    </source>
</reference>
<gene>
    <name evidence="1" type="ORF">PR048_017956</name>
</gene>
<organism evidence="1 2">
    <name type="scientific">Dryococelus australis</name>
    <dbReference type="NCBI Taxonomy" id="614101"/>
    <lineage>
        <taxon>Eukaryota</taxon>
        <taxon>Metazoa</taxon>
        <taxon>Ecdysozoa</taxon>
        <taxon>Arthropoda</taxon>
        <taxon>Hexapoda</taxon>
        <taxon>Insecta</taxon>
        <taxon>Pterygota</taxon>
        <taxon>Neoptera</taxon>
        <taxon>Polyneoptera</taxon>
        <taxon>Phasmatodea</taxon>
        <taxon>Verophasmatodea</taxon>
        <taxon>Anareolatae</taxon>
        <taxon>Phasmatidae</taxon>
        <taxon>Eurycanthinae</taxon>
        <taxon>Dryococelus</taxon>
    </lineage>
</organism>
<comment type="caution">
    <text evidence="1">The sequence shown here is derived from an EMBL/GenBank/DDBJ whole genome shotgun (WGS) entry which is preliminary data.</text>
</comment>
<evidence type="ECO:0000313" key="1">
    <source>
        <dbReference type="EMBL" id="KAJ8881475.1"/>
    </source>
</evidence>